<dbReference type="InterPro" id="IPR027417">
    <property type="entry name" value="P-loop_NTPase"/>
</dbReference>
<name>X1ECU2_9ZZZZ</name>
<dbReference type="Gene3D" id="3.40.50.300">
    <property type="entry name" value="P-loop containing nucleotide triphosphate hydrolases"/>
    <property type="match status" value="1"/>
</dbReference>
<proteinExistence type="predicted"/>
<comment type="caution">
    <text evidence="1">The sequence shown here is derived from an EMBL/GenBank/DDBJ whole genome shotgun (WGS) entry which is preliminary data.</text>
</comment>
<dbReference type="PANTHER" id="PTHR41930:SF1">
    <property type="entry name" value="DEPHOSPHO-COA KINASE"/>
    <property type="match status" value="1"/>
</dbReference>
<dbReference type="PANTHER" id="PTHR41930">
    <property type="entry name" value="UPF0200 PROTEIN MJ1399"/>
    <property type="match status" value="1"/>
</dbReference>
<sequence>MKVLTIVGYPGSGKTTAIESIEDLGVVVSMGDVVRNEAKKRNLEPSGATIGNIAKELREKGSPAIIAEKCVELIKEVNSKIIFVDGVRSLFEVNIFRKFWKFPIIAIIVDEEQRFNRLFERGRRDDPKSFEDLKERDKREIEFGLDKVLENADYTIKNNSTIEDLKRKTRKMVIDIINS</sequence>
<dbReference type="EMBL" id="BARU01001439">
    <property type="protein sequence ID" value="GAH31101.1"/>
    <property type="molecule type" value="Genomic_DNA"/>
</dbReference>
<reference evidence="1" key="1">
    <citation type="journal article" date="2014" name="Front. Microbiol.">
        <title>High frequency of phylogenetically diverse reductive dehalogenase-homologous genes in deep subseafloor sedimentary metagenomes.</title>
        <authorList>
            <person name="Kawai M."/>
            <person name="Futagami T."/>
            <person name="Toyoda A."/>
            <person name="Takaki Y."/>
            <person name="Nishi S."/>
            <person name="Hori S."/>
            <person name="Arai W."/>
            <person name="Tsubouchi T."/>
            <person name="Morono Y."/>
            <person name="Uchiyama I."/>
            <person name="Ito T."/>
            <person name="Fujiyama A."/>
            <person name="Inagaki F."/>
            <person name="Takami H."/>
        </authorList>
    </citation>
    <scope>NUCLEOTIDE SEQUENCE</scope>
    <source>
        <strain evidence="1">Expedition CK06-06</strain>
    </source>
</reference>
<dbReference type="SUPFAM" id="SSF52540">
    <property type="entry name" value="P-loop containing nucleoside triphosphate hydrolases"/>
    <property type="match status" value="1"/>
</dbReference>
<gene>
    <name evidence="1" type="ORF">S03H2_03789</name>
</gene>
<evidence type="ECO:0000313" key="1">
    <source>
        <dbReference type="EMBL" id="GAH31101.1"/>
    </source>
</evidence>
<accession>X1ECU2</accession>
<dbReference type="AlphaFoldDB" id="X1ECU2"/>
<protein>
    <submittedName>
        <fullName evidence="1">Uncharacterized protein</fullName>
    </submittedName>
</protein>
<dbReference type="Pfam" id="PF13207">
    <property type="entry name" value="AAA_17"/>
    <property type="match status" value="1"/>
</dbReference>
<organism evidence="1">
    <name type="scientific">marine sediment metagenome</name>
    <dbReference type="NCBI Taxonomy" id="412755"/>
    <lineage>
        <taxon>unclassified sequences</taxon>
        <taxon>metagenomes</taxon>
        <taxon>ecological metagenomes</taxon>
    </lineage>
</organism>